<evidence type="ECO:0000313" key="2">
    <source>
        <dbReference type="EMBL" id="VCX15674.1"/>
    </source>
</evidence>
<reference evidence="2 3" key="1">
    <citation type="submission" date="2018-10" db="EMBL/GenBank/DDBJ databases">
        <authorList>
            <person name="Ekblom R."/>
            <person name="Jareborg N."/>
        </authorList>
    </citation>
    <scope>NUCLEOTIDE SEQUENCE [LARGE SCALE GENOMIC DNA]</scope>
    <source>
        <tissue evidence="2">Muscle</tissue>
    </source>
</reference>
<feature type="compositionally biased region" description="Gly residues" evidence="1">
    <location>
        <begin position="87"/>
        <end position="103"/>
    </location>
</feature>
<comment type="caution">
    <text evidence="2">The sequence shown here is derived from an EMBL/GenBank/DDBJ whole genome shotgun (WGS) entry which is preliminary data.</text>
</comment>
<dbReference type="AlphaFoldDB" id="A0A9X9M117"/>
<feature type="compositionally biased region" description="Low complexity" evidence="1">
    <location>
        <begin position="1"/>
        <end position="12"/>
    </location>
</feature>
<name>A0A9X9M117_GULGU</name>
<accession>A0A9X9M117</accession>
<gene>
    <name evidence="2" type="ORF">BN2614_LOCUS3</name>
</gene>
<keyword evidence="3" id="KW-1185">Reference proteome</keyword>
<evidence type="ECO:0000256" key="1">
    <source>
        <dbReference type="SAM" id="MobiDB-lite"/>
    </source>
</evidence>
<protein>
    <submittedName>
        <fullName evidence="2">Uncharacterized protein</fullName>
    </submittedName>
</protein>
<sequence>MAQMKPLPSLAPSSPPQPPPLHGIKSNCSRLDKSIWHGSLNYFNPNRPESCADAPRTVRCGIRTSDTDIWESDLLMKEPQRSPPPQGGGSGLPQGPRAFGGAGERGEGATPNWQAFHSPASF</sequence>
<dbReference type="EMBL" id="CYRY02035596">
    <property type="protein sequence ID" value="VCX15674.1"/>
    <property type="molecule type" value="Genomic_DNA"/>
</dbReference>
<feature type="region of interest" description="Disordered" evidence="1">
    <location>
        <begin position="70"/>
        <end position="122"/>
    </location>
</feature>
<feature type="compositionally biased region" description="Polar residues" evidence="1">
    <location>
        <begin position="111"/>
        <end position="122"/>
    </location>
</feature>
<evidence type="ECO:0000313" key="3">
    <source>
        <dbReference type="Proteomes" id="UP000269945"/>
    </source>
</evidence>
<feature type="region of interest" description="Disordered" evidence="1">
    <location>
        <begin position="1"/>
        <end position="27"/>
    </location>
</feature>
<dbReference type="Proteomes" id="UP000269945">
    <property type="component" value="Unassembled WGS sequence"/>
</dbReference>
<proteinExistence type="predicted"/>
<organism evidence="2 3">
    <name type="scientific">Gulo gulo</name>
    <name type="common">Wolverine</name>
    <name type="synonym">Gluton</name>
    <dbReference type="NCBI Taxonomy" id="48420"/>
    <lineage>
        <taxon>Eukaryota</taxon>
        <taxon>Metazoa</taxon>
        <taxon>Chordata</taxon>
        <taxon>Craniata</taxon>
        <taxon>Vertebrata</taxon>
        <taxon>Euteleostomi</taxon>
        <taxon>Mammalia</taxon>
        <taxon>Eutheria</taxon>
        <taxon>Laurasiatheria</taxon>
        <taxon>Carnivora</taxon>
        <taxon>Caniformia</taxon>
        <taxon>Musteloidea</taxon>
        <taxon>Mustelidae</taxon>
        <taxon>Guloninae</taxon>
        <taxon>Gulo</taxon>
    </lineage>
</organism>